<dbReference type="Pfam" id="PF00096">
    <property type="entry name" value="zf-C2H2"/>
    <property type="match status" value="1"/>
</dbReference>
<keyword evidence="5" id="KW-0862">Zinc</keyword>
<dbReference type="PANTHER" id="PTHR23234:SF10">
    <property type="entry name" value="RIKEN CDNA 6720489N17 GENE-RELATED"/>
    <property type="match status" value="1"/>
</dbReference>
<keyword evidence="6" id="KW-0539">Nucleus</keyword>
<dbReference type="PROSITE" id="PS00028">
    <property type="entry name" value="ZINC_FINGER_C2H2_1"/>
    <property type="match status" value="1"/>
</dbReference>
<feature type="domain" description="C2H2-type" evidence="8">
    <location>
        <begin position="75"/>
        <end position="104"/>
    </location>
</feature>
<keyword evidence="11" id="KW-1185">Reference proteome</keyword>
<evidence type="ECO:0000259" key="9">
    <source>
        <dbReference type="PROSITE" id="PS50805"/>
    </source>
</evidence>
<dbReference type="SMART" id="SM00355">
    <property type="entry name" value="ZnF_C2H2"/>
    <property type="match status" value="2"/>
</dbReference>
<organism evidence="10 11">
    <name type="scientific">Spermophilus dauricus</name>
    <name type="common">Daurian ground squirrel</name>
    <dbReference type="NCBI Taxonomy" id="99837"/>
    <lineage>
        <taxon>Eukaryota</taxon>
        <taxon>Metazoa</taxon>
        <taxon>Chordata</taxon>
        <taxon>Craniata</taxon>
        <taxon>Vertebrata</taxon>
        <taxon>Euteleostomi</taxon>
        <taxon>Mammalia</taxon>
        <taxon>Eutheria</taxon>
        <taxon>Euarchontoglires</taxon>
        <taxon>Glires</taxon>
        <taxon>Rodentia</taxon>
        <taxon>Sciuromorpha</taxon>
        <taxon>Sciuridae</taxon>
        <taxon>Xerinae</taxon>
        <taxon>Marmotini</taxon>
        <taxon>Spermophilus</taxon>
    </lineage>
</organism>
<dbReference type="SMART" id="SM00349">
    <property type="entry name" value="KRAB"/>
    <property type="match status" value="1"/>
</dbReference>
<dbReference type="PANTHER" id="PTHR23234">
    <property type="entry name" value="ZNF44 PROTEIN"/>
    <property type="match status" value="1"/>
</dbReference>
<dbReference type="Ensembl" id="ENSSDAT00000008155.1">
    <property type="protein sequence ID" value="ENSSDAP00000007152.1"/>
    <property type="gene ID" value="ENSSDAG00000006557.1"/>
</dbReference>
<dbReference type="SUPFAM" id="SSF109640">
    <property type="entry name" value="KRAB domain (Kruppel-associated box)"/>
    <property type="match status" value="1"/>
</dbReference>
<evidence type="ECO:0000256" key="2">
    <source>
        <dbReference type="ARBA" id="ARBA00022723"/>
    </source>
</evidence>
<dbReference type="InterPro" id="IPR013087">
    <property type="entry name" value="Znf_C2H2_type"/>
</dbReference>
<dbReference type="PROSITE" id="PS50805">
    <property type="entry name" value="KRAB"/>
    <property type="match status" value="1"/>
</dbReference>
<dbReference type="AlphaFoldDB" id="A0A8C9PD19"/>
<keyword evidence="3" id="KW-0677">Repeat</keyword>
<dbReference type="Proteomes" id="UP000694422">
    <property type="component" value="Unplaced"/>
</dbReference>
<keyword evidence="2" id="KW-0479">Metal-binding</keyword>
<reference evidence="10" key="1">
    <citation type="submission" date="2025-08" db="UniProtKB">
        <authorList>
            <consortium name="Ensembl"/>
        </authorList>
    </citation>
    <scope>IDENTIFICATION</scope>
</reference>
<accession>A0A8C9PD19</accession>
<dbReference type="CDD" id="cd07765">
    <property type="entry name" value="KRAB_A-box"/>
    <property type="match status" value="1"/>
</dbReference>
<dbReference type="GO" id="GO:0008270">
    <property type="term" value="F:zinc ion binding"/>
    <property type="evidence" value="ECO:0007669"/>
    <property type="project" value="UniProtKB-KW"/>
</dbReference>
<reference evidence="10" key="2">
    <citation type="submission" date="2025-09" db="UniProtKB">
        <authorList>
            <consortium name="Ensembl"/>
        </authorList>
    </citation>
    <scope>IDENTIFICATION</scope>
</reference>
<evidence type="ECO:0000313" key="10">
    <source>
        <dbReference type="Ensembl" id="ENSSDAP00000007152.1"/>
    </source>
</evidence>
<evidence type="ECO:0000259" key="8">
    <source>
        <dbReference type="PROSITE" id="PS50157"/>
    </source>
</evidence>
<dbReference type="InterPro" id="IPR036051">
    <property type="entry name" value="KRAB_dom_sf"/>
</dbReference>
<sequence>MISVTFEDVAVNFTQEEWAFLDLSQKNLYRDVMLEVLRKLAFIGNKWDEENIEDEIESSESILRHVRSHTGERPYEYNQCGKAFIFHRKSQLTIHQRTHTGEKPYLCSECGKAFSQKSLLTVHQRTHSGERPYTQLSCLTSPWVAMKLPSPGPACHLF</sequence>
<dbReference type="FunFam" id="3.30.160.60:FF:001498">
    <property type="entry name" value="Zinc finger protein 404"/>
    <property type="match status" value="1"/>
</dbReference>
<feature type="domain" description="KRAB" evidence="9">
    <location>
        <begin position="4"/>
        <end position="75"/>
    </location>
</feature>
<evidence type="ECO:0000256" key="3">
    <source>
        <dbReference type="ARBA" id="ARBA00022737"/>
    </source>
</evidence>
<evidence type="ECO:0000256" key="6">
    <source>
        <dbReference type="ARBA" id="ARBA00023242"/>
    </source>
</evidence>
<dbReference type="SUPFAM" id="SSF57667">
    <property type="entry name" value="beta-beta-alpha zinc fingers"/>
    <property type="match status" value="2"/>
</dbReference>
<dbReference type="InterPro" id="IPR036236">
    <property type="entry name" value="Znf_C2H2_sf"/>
</dbReference>
<evidence type="ECO:0000313" key="11">
    <source>
        <dbReference type="Proteomes" id="UP000694422"/>
    </source>
</evidence>
<keyword evidence="4 7" id="KW-0863">Zinc-finger</keyword>
<name>A0A8C9PD19_SPEDA</name>
<dbReference type="InterPro" id="IPR001909">
    <property type="entry name" value="KRAB"/>
</dbReference>
<evidence type="ECO:0000256" key="4">
    <source>
        <dbReference type="ARBA" id="ARBA00022771"/>
    </source>
</evidence>
<evidence type="ECO:0000256" key="1">
    <source>
        <dbReference type="ARBA" id="ARBA00004123"/>
    </source>
</evidence>
<comment type="subcellular location">
    <subcellularLocation>
        <location evidence="1">Nucleus</location>
    </subcellularLocation>
</comment>
<feature type="domain" description="C2H2-type" evidence="8">
    <location>
        <begin position="105"/>
        <end position="132"/>
    </location>
</feature>
<dbReference type="FunFam" id="3.30.160.60:FF:000704">
    <property type="entry name" value="zinc finger protein 169 isoform X2"/>
    <property type="match status" value="1"/>
</dbReference>
<evidence type="ECO:0000256" key="5">
    <source>
        <dbReference type="ARBA" id="ARBA00022833"/>
    </source>
</evidence>
<dbReference type="PROSITE" id="PS50157">
    <property type="entry name" value="ZINC_FINGER_C2H2_2"/>
    <property type="match status" value="2"/>
</dbReference>
<evidence type="ECO:0000256" key="7">
    <source>
        <dbReference type="PROSITE-ProRule" id="PRU00042"/>
    </source>
</evidence>
<dbReference type="Gene3D" id="3.30.160.60">
    <property type="entry name" value="Classic Zinc Finger"/>
    <property type="match status" value="3"/>
</dbReference>
<dbReference type="GO" id="GO:0005634">
    <property type="term" value="C:nucleus"/>
    <property type="evidence" value="ECO:0007669"/>
    <property type="project" value="UniProtKB-SubCell"/>
</dbReference>
<dbReference type="InterPro" id="IPR050758">
    <property type="entry name" value="Znf_C2H2-type"/>
</dbReference>
<dbReference type="GO" id="GO:0006355">
    <property type="term" value="P:regulation of DNA-templated transcription"/>
    <property type="evidence" value="ECO:0007669"/>
    <property type="project" value="InterPro"/>
</dbReference>
<dbReference type="Pfam" id="PF01352">
    <property type="entry name" value="KRAB"/>
    <property type="match status" value="1"/>
</dbReference>
<dbReference type="Gene3D" id="6.10.140.140">
    <property type="match status" value="1"/>
</dbReference>
<proteinExistence type="predicted"/>
<protein>
    <submittedName>
        <fullName evidence="10">Uncharacterized protein</fullName>
    </submittedName>
</protein>